<keyword evidence="3" id="KW-1003">Cell membrane</keyword>
<dbReference type="EMBL" id="CP065682">
    <property type="protein sequence ID" value="QPS34356.1"/>
    <property type="molecule type" value="Genomic_DNA"/>
</dbReference>
<feature type="domain" description="Glycine transporter" evidence="8">
    <location>
        <begin position="125"/>
        <end position="198"/>
    </location>
</feature>
<evidence type="ECO:0000256" key="7">
    <source>
        <dbReference type="SAM" id="Phobius"/>
    </source>
</evidence>
<feature type="transmembrane region" description="Helical" evidence="7">
    <location>
        <begin position="203"/>
        <end position="223"/>
    </location>
</feature>
<dbReference type="GO" id="GO:0005886">
    <property type="term" value="C:plasma membrane"/>
    <property type="evidence" value="ECO:0007669"/>
    <property type="project" value="UniProtKB-SubCell"/>
</dbReference>
<sequence length="259" mass="27132">MGVTPPGSHQPHYSGGGSAASGCGPDQGVGVSFVAIVLLVLDLMGTFVFAISGVLLAARRGFDITGGLVLGMLAGIGGGIIRDILLDRVPNAIAHPVYFAPPLLATLIVYLLGRHTLRARIWIIVFDAMGMGLFSLTGTAIALDAGSAAPVALLMGALTACGGGLLRDVVANEDPAIFSGTDLYLIPALFGSGLTIIADRTGVLGGVTAVLIAALAFGFRMLAWKLQWRVPQPMRQWSFRAKEGRSRRKRLPSVFRRPD</sequence>
<dbReference type="PANTHER" id="PTHR30506:SF3">
    <property type="entry name" value="UPF0126 INNER MEMBRANE PROTEIN YADS-RELATED"/>
    <property type="match status" value="1"/>
</dbReference>
<evidence type="ECO:0000256" key="6">
    <source>
        <dbReference type="ARBA" id="ARBA00023136"/>
    </source>
</evidence>
<dbReference type="AlphaFoldDB" id="A0A7T2TIC2"/>
<evidence type="ECO:0000256" key="4">
    <source>
        <dbReference type="ARBA" id="ARBA00022692"/>
    </source>
</evidence>
<feature type="transmembrane region" description="Helical" evidence="7">
    <location>
        <begin position="178"/>
        <end position="197"/>
    </location>
</feature>
<evidence type="ECO:0000256" key="3">
    <source>
        <dbReference type="ARBA" id="ARBA00022475"/>
    </source>
</evidence>
<comment type="similarity">
    <text evidence="2">Belongs to the UPF0126 family.</text>
</comment>
<dbReference type="Pfam" id="PF03458">
    <property type="entry name" value="Gly_transporter"/>
    <property type="match status" value="2"/>
</dbReference>
<evidence type="ECO:0000313" key="9">
    <source>
        <dbReference type="EMBL" id="QPS34356.1"/>
    </source>
</evidence>
<gene>
    <name evidence="9" type="ORF">I6G59_03210</name>
</gene>
<evidence type="ECO:0000256" key="1">
    <source>
        <dbReference type="ARBA" id="ARBA00004651"/>
    </source>
</evidence>
<evidence type="ECO:0000259" key="8">
    <source>
        <dbReference type="Pfam" id="PF03458"/>
    </source>
</evidence>
<feature type="transmembrane region" description="Helical" evidence="7">
    <location>
        <begin position="93"/>
        <end position="112"/>
    </location>
</feature>
<protein>
    <submittedName>
        <fullName evidence="9">TRIC cation channel family protein</fullName>
    </submittedName>
</protein>
<feature type="transmembrane region" description="Helical" evidence="7">
    <location>
        <begin position="64"/>
        <end position="81"/>
    </location>
</feature>
<evidence type="ECO:0000256" key="5">
    <source>
        <dbReference type="ARBA" id="ARBA00022989"/>
    </source>
</evidence>
<dbReference type="PANTHER" id="PTHR30506">
    <property type="entry name" value="INNER MEMBRANE PROTEIN"/>
    <property type="match status" value="1"/>
</dbReference>
<feature type="transmembrane region" description="Helical" evidence="7">
    <location>
        <begin position="121"/>
        <end position="142"/>
    </location>
</feature>
<evidence type="ECO:0000313" key="10">
    <source>
        <dbReference type="Proteomes" id="UP000594979"/>
    </source>
</evidence>
<name>A0A7T2TIC2_9MICO</name>
<dbReference type="KEGG" id="bcau:I6G59_03210"/>
<keyword evidence="6 7" id="KW-0472">Membrane</keyword>
<dbReference type="Proteomes" id="UP000594979">
    <property type="component" value="Chromosome"/>
</dbReference>
<feature type="transmembrane region" description="Helical" evidence="7">
    <location>
        <begin position="148"/>
        <end position="166"/>
    </location>
</feature>
<feature type="domain" description="Glycine transporter" evidence="8">
    <location>
        <begin position="40"/>
        <end position="112"/>
    </location>
</feature>
<dbReference type="InterPro" id="IPR005115">
    <property type="entry name" value="Gly_transporter"/>
</dbReference>
<comment type="subcellular location">
    <subcellularLocation>
        <location evidence="1">Cell membrane</location>
        <topology evidence="1">Multi-pass membrane protein</topology>
    </subcellularLocation>
</comment>
<reference evidence="9 10" key="1">
    <citation type="submission" date="2020-12" db="EMBL/GenBank/DDBJ databases">
        <title>FDA dAtabase for Regulatory Grade micrObial Sequences (FDA-ARGOS): Supporting development and validation of Infectious Disease Dx tests.</title>
        <authorList>
            <person name="Sproer C."/>
            <person name="Gronow S."/>
            <person name="Severitt S."/>
            <person name="Schroder I."/>
            <person name="Tallon L."/>
            <person name="Sadzewicz L."/>
            <person name="Zhao X."/>
            <person name="Boylan J."/>
            <person name="Ott S."/>
            <person name="Bowen H."/>
            <person name="Vavikolanu K."/>
            <person name="Mehta A."/>
            <person name="Aluvathingal J."/>
            <person name="Nadendla S."/>
            <person name="Lowell S."/>
            <person name="Myers T."/>
            <person name="Yan Y."/>
            <person name="Sichtig H."/>
        </authorList>
    </citation>
    <scope>NUCLEOTIDE SEQUENCE [LARGE SCALE GENOMIC DNA]</scope>
    <source>
        <strain evidence="9 10">FDAARGOS_902</strain>
    </source>
</reference>
<keyword evidence="4 7" id="KW-0812">Transmembrane</keyword>
<keyword evidence="5 7" id="KW-1133">Transmembrane helix</keyword>
<accession>A0A7T2TIC2</accession>
<feature type="transmembrane region" description="Helical" evidence="7">
    <location>
        <begin position="33"/>
        <end position="57"/>
    </location>
</feature>
<proteinExistence type="inferred from homology"/>
<organism evidence="9 10">
    <name type="scientific">Brevibacterium casei</name>
    <dbReference type="NCBI Taxonomy" id="33889"/>
    <lineage>
        <taxon>Bacteria</taxon>
        <taxon>Bacillati</taxon>
        <taxon>Actinomycetota</taxon>
        <taxon>Actinomycetes</taxon>
        <taxon>Micrococcales</taxon>
        <taxon>Brevibacteriaceae</taxon>
        <taxon>Brevibacterium</taxon>
    </lineage>
</organism>
<evidence type="ECO:0000256" key="2">
    <source>
        <dbReference type="ARBA" id="ARBA00008193"/>
    </source>
</evidence>